<evidence type="ECO:0000313" key="3">
    <source>
        <dbReference type="Proteomes" id="UP000000427"/>
    </source>
</evidence>
<dbReference type="SUPFAM" id="SSF54593">
    <property type="entry name" value="Glyoxalase/Bleomycin resistance protein/Dihydroxybiphenyl dioxygenase"/>
    <property type="match status" value="1"/>
</dbReference>
<dbReference type="Pfam" id="PF22677">
    <property type="entry name" value="Ble-like_N"/>
    <property type="match status" value="1"/>
</dbReference>
<dbReference type="KEGG" id="ban:BA_3651"/>
<dbReference type="Proteomes" id="UP000000427">
    <property type="component" value="Chromosome"/>
</dbReference>
<feature type="domain" description="Glyoxalase/Bleomycin resistance-like N-terminal" evidence="1">
    <location>
        <begin position="7"/>
        <end position="34"/>
    </location>
</feature>
<gene>
    <name evidence="2" type="ordered locus">BA_3651</name>
</gene>
<name>A0A2P0HH13_BACAN</name>
<dbReference type="InterPro" id="IPR053863">
    <property type="entry name" value="Glyoxy/Ble-like_N"/>
</dbReference>
<dbReference type="Gene3D" id="3.10.180.10">
    <property type="entry name" value="2,3-Dihydroxybiphenyl 1,2-Dioxygenase, domain 1"/>
    <property type="match status" value="1"/>
</dbReference>
<evidence type="ECO:0000259" key="1">
    <source>
        <dbReference type="Pfam" id="PF22677"/>
    </source>
</evidence>
<evidence type="ECO:0000313" key="2">
    <source>
        <dbReference type="EMBL" id="AAP27403.1"/>
    </source>
</evidence>
<proteinExistence type="predicted"/>
<dbReference type="InterPro" id="IPR029068">
    <property type="entry name" value="Glyas_Bleomycin-R_OHBP_Dase"/>
</dbReference>
<dbReference type="KEGG" id="banh:HYU01_17845"/>
<protein>
    <submittedName>
        <fullName evidence="2">Glyoxalase domain protein</fullName>
    </submittedName>
</protein>
<accession>A0A2P0HH13</accession>
<sequence>MNHWFRVQLYVNDIEKSLLFYGEVIGLKLYKRSMYAARFNYD</sequence>
<reference evidence="2 3" key="1">
    <citation type="journal article" date="2003" name="Nature">
        <title>The genome sequence of Bacillus anthracis Ames and comparison to closely related bacteria.</title>
        <authorList>
            <person name="Read T.D."/>
            <person name="Peterson S.N."/>
            <person name="Tourasse N."/>
            <person name="Baillie L.W."/>
            <person name="Paulsen I.T."/>
            <person name="Nelson K.E."/>
            <person name="Tettelin H."/>
            <person name="Fouts D.E."/>
            <person name="Eisen J.A."/>
            <person name="Gill S.R."/>
            <person name="Holtzapple E.K."/>
            <person name="Okstad O.A."/>
            <person name="Helgason E."/>
            <person name="Rilstone J."/>
            <person name="Wu M."/>
            <person name="Kolonay J.F."/>
            <person name="Beanan M.J."/>
            <person name="Dodson R.J."/>
            <person name="Brinkac L.M."/>
            <person name="Gwinn M."/>
            <person name="DeBoy R.T."/>
            <person name="Madpu R."/>
            <person name="Daugherty S.C."/>
            <person name="Durkin A.S."/>
            <person name="Haft D.H."/>
            <person name="Nelson W.C."/>
            <person name="Peterson J.D."/>
            <person name="Pop M."/>
            <person name="Khouri H.M."/>
            <person name="Radune D."/>
            <person name="Benton J.L."/>
            <person name="Mahamoud Y."/>
            <person name="Jiang L."/>
            <person name="Hance I.R."/>
            <person name="Weidman J.F."/>
            <person name="Berry K.J."/>
            <person name="Plaut R.D."/>
            <person name="Wolf A.M."/>
            <person name="Watkins K.L."/>
            <person name="Nierman W.C."/>
            <person name="Hazen A."/>
            <person name="Cline R."/>
            <person name="Redmond C."/>
            <person name="Thwaite J.E."/>
            <person name="White O."/>
            <person name="Salzberg S.L."/>
            <person name="Thomason B."/>
            <person name="Friedlander A.M."/>
            <person name="Koehler T.M."/>
            <person name="Hanna P.C."/>
            <person name="Kolsto A.B."/>
            <person name="Fraser C.M."/>
        </authorList>
    </citation>
    <scope>NUCLEOTIDE SEQUENCE [LARGE SCALE GENOMIC DNA]</scope>
    <source>
        <strain evidence="3">Ames / isolate Porton</strain>
    </source>
</reference>
<dbReference type="AlphaFoldDB" id="A0A2P0HH13"/>
<organism evidence="2 3">
    <name type="scientific">Bacillus anthracis</name>
    <name type="common">anthrax bacterium</name>
    <dbReference type="NCBI Taxonomy" id="1392"/>
    <lineage>
        <taxon>Bacteria</taxon>
        <taxon>Bacillati</taxon>
        <taxon>Bacillota</taxon>
        <taxon>Bacilli</taxon>
        <taxon>Bacillales</taxon>
        <taxon>Bacillaceae</taxon>
        <taxon>Bacillus</taxon>
        <taxon>Bacillus cereus group</taxon>
    </lineage>
</organism>
<dbReference type="EMBL" id="AE016879">
    <property type="protein sequence ID" value="AAP27403.1"/>
    <property type="molecule type" value="Genomic_DNA"/>
</dbReference>